<comment type="caution">
    <text evidence="2">The sequence shown here is derived from an EMBL/GenBank/DDBJ whole genome shotgun (WGS) entry which is preliminary data.</text>
</comment>
<proteinExistence type="predicted"/>
<keyword evidence="3" id="KW-1185">Reference proteome</keyword>
<evidence type="ECO:0000313" key="2">
    <source>
        <dbReference type="EMBL" id="KAF5553327.1"/>
    </source>
</evidence>
<protein>
    <submittedName>
        <fullName evidence="2">Uncharacterized protein</fullName>
    </submittedName>
</protein>
<organism evidence="2 3">
    <name type="scientific">Fusarium mexicanum</name>
    <dbReference type="NCBI Taxonomy" id="751941"/>
    <lineage>
        <taxon>Eukaryota</taxon>
        <taxon>Fungi</taxon>
        <taxon>Dikarya</taxon>
        <taxon>Ascomycota</taxon>
        <taxon>Pezizomycotina</taxon>
        <taxon>Sordariomycetes</taxon>
        <taxon>Hypocreomycetidae</taxon>
        <taxon>Hypocreales</taxon>
        <taxon>Nectriaceae</taxon>
        <taxon>Fusarium</taxon>
        <taxon>Fusarium fujikuroi species complex</taxon>
    </lineage>
</organism>
<dbReference type="EMBL" id="JAAOAM010000055">
    <property type="protein sequence ID" value="KAF5553327.1"/>
    <property type="molecule type" value="Genomic_DNA"/>
</dbReference>
<dbReference type="Proteomes" id="UP000522262">
    <property type="component" value="Unassembled WGS sequence"/>
</dbReference>
<evidence type="ECO:0000256" key="1">
    <source>
        <dbReference type="SAM" id="MobiDB-lite"/>
    </source>
</evidence>
<dbReference type="AlphaFoldDB" id="A0A8H5N5G8"/>
<reference evidence="2 3" key="1">
    <citation type="submission" date="2020-05" db="EMBL/GenBank/DDBJ databases">
        <title>Identification and distribution of gene clusters putatively required for synthesis of sphingolipid metabolism inhibitors in phylogenetically diverse species of the filamentous fungus Fusarium.</title>
        <authorList>
            <person name="Kim H.-S."/>
            <person name="Busman M."/>
            <person name="Brown D.W."/>
            <person name="Divon H."/>
            <person name="Uhlig S."/>
            <person name="Proctor R.H."/>
        </authorList>
    </citation>
    <scope>NUCLEOTIDE SEQUENCE [LARGE SCALE GENOMIC DNA]</scope>
    <source>
        <strain evidence="2 3">NRRL 53147</strain>
    </source>
</reference>
<accession>A0A8H5N5G8</accession>
<feature type="region of interest" description="Disordered" evidence="1">
    <location>
        <begin position="309"/>
        <end position="343"/>
    </location>
</feature>
<gene>
    <name evidence="2" type="ORF">FMEXI_2461</name>
</gene>
<name>A0A8H5N5G8_9HYPO</name>
<sequence length="539" mass="60864">MVESGLRHPQHFAFAITSGLNRKVIYREEEHENIDEIFPKDYGATQINFIESLAIGMMGHLPQLDEIIIDSTSFHAFSNGYNFMDTTALLREMGENGIRSPEPLASHVSTPIPAEDILHSALSDSLGRQDAYPLSEMKTNIDRALEAFDIDKMELVAIAKYFTQHRSESELIWFPQRFRARFPPESEWIWPLLDQFRHYQGKSVVVVLLQCPRRNDHINKPSNSPCFTHEIANVIESCFQPLGPGTLRLYFRKQCRRRRLVFFQRRDPGSGALTEASGFVDSLACTSQQWADEALPDINPLGLRAELEEARRGQSPGADSSDPSITSPPSPRQGIGGLNSFPIPELERTTHTWHTAYSDALTAYLQKHPQYLSLEPYKVGSDRSTQRIEANTRSTTSCENGEISLPDNITKHIIRLQGPDGKYSKTIEAGASPGLEYSISDMMYEERWLMEAAPRHRRVHRQSRTTLFPPRRKEISVHGIGHQENALWEPQQCQAPNQNQVGDCVDGWRRSAAPIVIFQVLPRASIATSCTTKDGTKDA</sequence>
<evidence type="ECO:0000313" key="3">
    <source>
        <dbReference type="Proteomes" id="UP000522262"/>
    </source>
</evidence>